<evidence type="ECO:0000259" key="3">
    <source>
        <dbReference type="Pfam" id="PF09335"/>
    </source>
</evidence>
<evidence type="ECO:0000256" key="1">
    <source>
        <dbReference type="ARBA" id="ARBA00010792"/>
    </source>
</evidence>
<dbReference type="InterPro" id="IPR051311">
    <property type="entry name" value="DedA_domain"/>
</dbReference>
<dbReference type="PANTHER" id="PTHR42709:SF9">
    <property type="entry name" value="ALKALINE PHOSPHATASE LIKE PROTEIN"/>
    <property type="match status" value="1"/>
</dbReference>
<feature type="transmembrane region" description="Helical" evidence="2">
    <location>
        <begin position="20"/>
        <end position="43"/>
    </location>
</feature>
<feature type="transmembrane region" description="Helical" evidence="2">
    <location>
        <begin position="166"/>
        <end position="183"/>
    </location>
</feature>
<reference evidence="4" key="1">
    <citation type="submission" date="2024-05" db="EMBL/GenBank/DDBJ databases">
        <title>Alkalihalobacillus sp. strain MEB203 novel alkaliphilic bacterium from Lonar Lake, India.</title>
        <authorList>
            <person name="Joshi A."/>
            <person name="Thite S."/>
            <person name="Mengade P."/>
        </authorList>
    </citation>
    <scope>NUCLEOTIDE SEQUENCE</scope>
    <source>
        <strain evidence="4">MEB 203</strain>
    </source>
</reference>
<name>A0ABT5VLS0_9BACI</name>
<feature type="transmembrane region" description="Helical" evidence="2">
    <location>
        <begin position="128"/>
        <end position="154"/>
    </location>
</feature>
<comment type="caution">
    <text evidence="4">The sequence shown here is derived from an EMBL/GenBank/DDBJ whole genome shotgun (WGS) entry which is preliminary data.</text>
</comment>
<keyword evidence="2" id="KW-0812">Transmembrane</keyword>
<accession>A0ABT5VLS0</accession>
<dbReference type="Pfam" id="PF09335">
    <property type="entry name" value="VTT_dom"/>
    <property type="match status" value="1"/>
</dbReference>
<feature type="domain" description="VTT" evidence="3">
    <location>
        <begin position="31"/>
        <end position="151"/>
    </location>
</feature>
<dbReference type="RefSeq" id="WP_275119820.1">
    <property type="nucleotide sequence ID" value="NZ_JAOTPO010000014.1"/>
</dbReference>
<dbReference type="EMBL" id="JAOTPO010000014">
    <property type="protein sequence ID" value="MDE5415214.1"/>
    <property type="molecule type" value="Genomic_DNA"/>
</dbReference>
<dbReference type="Proteomes" id="UP001148125">
    <property type="component" value="Unassembled WGS sequence"/>
</dbReference>
<evidence type="ECO:0000313" key="5">
    <source>
        <dbReference type="Proteomes" id="UP001148125"/>
    </source>
</evidence>
<feature type="transmembrane region" description="Helical" evidence="2">
    <location>
        <begin position="55"/>
        <end position="80"/>
    </location>
</feature>
<evidence type="ECO:0000256" key="2">
    <source>
        <dbReference type="SAM" id="Phobius"/>
    </source>
</evidence>
<dbReference type="PANTHER" id="PTHR42709">
    <property type="entry name" value="ALKALINE PHOSPHATASE LIKE PROTEIN"/>
    <property type="match status" value="1"/>
</dbReference>
<comment type="similarity">
    <text evidence="1">Belongs to the DedA family.</text>
</comment>
<protein>
    <submittedName>
        <fullName evidence="4">DedA family protein</fullName>
    </submittedName>
</protein>
<sequence>MEWEMVVSILYEFGYGGLFLWLWLGMFIFPVPNEVIVISIGWLSHGYLEAIPAFAAAYFGIIAATTTTFLLGRFAGAPLLNKLKNRSVIRKGKKMIDDHGTYALVFCSFFAGLRHAIPFLCGTRKLSFVTFAVVSYTSSFIWCSLYFAFGRFILVTGIENLQQHNLYLVSVVVFVIAVVGFFLRNLFRSKREDEATTYTS</sequence>
<organism evidence="4 5">
    <name type="scientific">Alkalihalobacterium chitinilyticum</name>
    <dbReference type="NCBI Taxonomy" id="2980103"/>
    <lineage>
        <taxon>Bacteria</taxon>
        <taxon>Bacillati</taxon>
        <taxon>Bacillota</taxon>
        <taxon>Bacilli</taxon>
        <taxon>Bacillales</taxon>
        <taxon>Bacillaceae</taxon>
        <taxon>Alkalihalobacterium</taxon>
    </lineage>
</organism>
<evidence type="ECO:0000313" key="4">
    <source>
        <dbReference type="EMBL" id="MDE5415214.1"/>
    </source>
</evidence>
<proteinExistence type="inferred from homology"/>
<keyword evidence="2" id="KW-0472">Membrane</keyword>
<keyword evidence="2" id="KW-1133">Transmembrane helix</keyword>
<feature type="transmembrane region" description="Helical" evidence="2">
    <location>
        <begin position="100"/>
        <end position="121"/>
    </location>
</feature>
<keyword evidence="5" id="KW-1185">Reference proteome</keyword>
<dbReference type="InterPro" id="IPR032816">
    <property type="entry name" value="VTT_dom"/>
</dbReference>
<gene>
    <name evidence="4" type="ORF">N7Z68_17780</name>
</gene>